<keyword evidence="6" id="KW-1185">Reference proteome</keyword>
<name>A0A2Z3GMW9_9BACT</name>
<dbReference type="KEGG" id="hnv:DDQ68_07645"/>
<dbReference type="SUPFAM" id="SSF53098">
    <property type="entry name" value="Ribonuclease H-like"/>
    <property type="match status" value="1"/>
</dbReference>
<dbReference type="GO" id="GO:0003677">
    <property type="term" value="F:DNA binding"/>
    <property type="evidence" value="ECO:0007669"/>
    <property type="project" value="InterPro"/>
</dbReference>
<gene>
    <name evidence="2" type="ORF">DDQ68_02340</name>
    <name evidence="3" type="ORF">DDQ68_05440</name>
    <name evidence="4" type="ORF">DDQ68_06740</name>
    <name evidence="5" type="ORF">DDQ68_07645</name>
</gene>
<dbReference type="Pfam" id="PF01609">
    <property type="entry name" value="DDE_Tnp_1"/>
    <property type="match status" value="1"/>
</dbReference>
<protein>
    <submittedName>
        <fullName evidence="3">Transposase</fullName>
    </submittedName>
</protein>
<dbReference type="Proteomes" id="UP000245999">
    <property type="component" value="Chromosome"/>
</dbReference>
<organism evidence="3 6">
    <name type="scientific">Hymenobacter nivis</name>
    <dbReference type="NCBI Taxonomy" id="1850093"/>
    <lineage>
        <taxon>Bacteria</taxon>
        <taxon>Pseudomonadati</taxon>
        <taxon>Bacteroidota</taxon>
        <taxon>Cytophagia</taxon>
        <taxon>Cytophagales</taxon>
        <taxon>Hymenobacteraceae</taxon>
        <taxon>Hymenobacter</taxon>
    </lineage>
</organism>
<dbReference type="EMBL" id="CP029145">
    <property type="protein sequence ID" value="AWM32669.1"/>
    <property type="molecule type" value="Genomic_DNA"/>
</dbReference>
<dbReference type="KEGG" id="hnv:DDQ68_05440"/>
<dbReference type="EMBL" id="CP029145">
    <property type="protein sequence ID" value="AWM32285.1"/>
    <property type="molecule type" value="Genomic_DNA"/>
</dbReference>
<evidence type="ECO:0000313" key="2">
    <source>
        <dbReference type="EMBL" id="AWM31727.1"/>
    </source>
</evidence>
<dbReference type="EMBL" id="CP029145">
    <property type="protein sequence ID" value="AWM31727.1"/>
    <property type="molecule type" value="Genomic_DNA"/>
</dbReference>
<dbReference type="AlphaFoldDB" id="A0A2Z3GMW9"/>
<sequence>MKVTAQLYGQFLVSSQVNYTGTYLAEHLEGLSHDNVRYFLKTRRFTPRQLWQQVRPQVMLSARGYVLFDDTVLDKHHSRRIELVRRQYSGNAHGVIAGIGLVTCVYVNPETDQFWLIDYRLFAPDTDGKTKLDHVADMLGQLAPRSIPYRTVLMDSWYATTALFKWLLDEGKTFYCPLKSNRLVDDSGGQQPYQPVACLCWSAAEVEAGKILKVKGMPKDFKLKLFRVLVSTHRTDYLLTNEVEPLHTAAAEHESSVRWTIEQFHRELKQLTGVQACQCRLARSQRNHIALAVRAWTCLKQAAYQTKQTVYQLKQGFLDEYMRHELRQPSLAFA</sequence>
<evidence type="ECO:0000313" key="5">
    <source>
        <dbReference type="EMBL" id="AWM32669.1"/>
    </source>
</evidence>
<reference evidence="6" key="1">
    <citation type="submission" date="2018-04" db="EMBL/GenBank/DDBJ databases">
        <title>Complete genome of Antarctic heterotrophic bacterium Hymenobacter nivis.</title>
        <authorList>
            <person name="Terashima M."/>
        </authorList>
    </citation>
    <scope>NUCLEOTIDE SEQUENCE [LARGE SCALE GENOMIC DNA]</scope>
    <source>
        <strain evidence="6">NBRC 111535</strain>
    </source>
</reference>
<feature type="domain" description="Transposase IS4-like" evidence="1">
    <location>
        <begin position="67"/>
        <end position="297"/>
    </location>
</feature>
<accession>A0A2Z3GMW9</accession>
<evidence type="ECO:0000259" key="1">
    <source>
        <dbReference type="Pfam" id="PF01609"/>
    </source>
</evidence>
<dbReference type="OrthoDB" id="930039at2"/>
<dbReference type="InterPro" id="IPR012337">
    <property type="entry name" value="RNaseH-like_sf"/>
</dbReference>
<dbReference type="InterPro" id="IPR002559">
    <property type="entry name" value="Transposase_11"/>
</dbReference>
<dbReference type="RefSeq" id="WP_109654472.1">
    <property type="nucleotide sequence ID" value="NZ_CP029145.1"/>
</dbReference>
<dbReference type="GO" id="GO:0004803">
    <property type="term" value="F:transposase activity"/>
    <property type="evidence" value="ECO:0007669"/>
    <property type="project" value="InterPro"/>
</dbReference>
<dbReference type="KEGG" id="hnv:DDQ68_02340"/>
<dbReference type="GO" id="GO:0006313">
    <property type="term" value="P:DNA transposition"/>
    <property type="evidence" value="ECO:0007669"/>
    <property type="project" value="InterPro"/>
</dbReference>
<dbReference type="EMBL" id="CP029145">
    <property type="protein sequence ID" value="AWM32510.1"/>
    <property type="molecule type" value="Genomic_DNA"/>
</dbReference>
<evidence type="ECO:0000313" key="4">
    <source>
        <dbReference type="EMBL" id="AWM32510.1"/>
    </source>
</evidence>
<evidence type="ECO:0000313" key="6">
    <source>
        <dbReference type="Proteomes" id="UP000245999"/>
    </source>
</evidence>
<proteinExistence type="predicted"/>
<evidence type="ECO:0000313" key="3">
    <source>
        <dbReference type="EMBL" id="AWM32285.1"/>
    </source>
</evidence>
<reference evidence="3" key="2">
    <citation type="submission" date="2024-08" db="EMBL/GenBank/DDBJ databases">
        <title>Complete genome of Antarctic heterotrophic bacterium Hymenobacter nivis.</title>
        <authorList>
            <person name="Terashima M."/>
        </authorList>
    </citation>
    <scope>NUCLEOTIDE SEQUENCE</scope>
    <source>
        <strain evidence="3 6">NBRC 111535</strain>
    </source>
</reference>
<dbReference type="KEGG" id="hnv:DDQ68_06740"/>